<evidence type="ECO:0000313" key="3">
    <source>
        <dbReference type="EMBL" id="EGV52062.1"/>
    </source>
</evidence>
<dbReference type="Proteomes" id="UP000004491">
    <property type="component" value="Unassembled WGS sequence"/>
</dbReference>
<dbReference type="GO" id="GO:0005829">
    <property type="term" value="C:cytosol"/>
    <property type="evidence" value="ECO:0007669"/>
    <property type="project" value="TreeGrafter"/>
</dbReference>
<feature type="domain" description="Hydantoinase/oxoprolinase N-terminal" evidence="2">
    <location>
        <begin position="28"/>
        <end position="197"/>
    </location>
</feature>
<reference evidence="3" key="1">
    <citation type="journal article" date="2011" name="ISME J.">
        <title>The endosymbionts of the deep-sea tubeworms Riftia pachyptila and Tevnia jerichonana share an identical physiology as revealed by proteogenomic analyses.</title>
        <authorList>
            <person name="Gardebrecht A."/>
            <person name="Markert S."/>
            <person name="Felbeck H."/>
            <person name="Thuermer A."/>
            <person name="Albrecht D."/>
            <person name="Wollherr A."/>
            <person name="Kabisch J."/>
            <person name="Lehmann R."/>
            <person name="Daniel R."/>
            <person name="Liesegang H."/>
            <person name="Hecker M."/>
            <person name="Sievert S.M."/>
            <person name="Schweder T."/>
        </authorList>
    </citation>
    <scope>NUCLEOTIDE SEQUENCE [LARGE SCALE GENOMIC DNA]</scope>
</reference>
<dbReference type="Pfam" id="PF05378">
    <property type="entry name" value="Hydant_A_N"/>
    <property type="match status" value="1"/>
</dbReference>
<name>G2DBB9_9GAMM</name>
<dbReference type="PANTHER" id="PTHR11365:SF23">
    <property type="entry name" value="HYPOTHETICAL 5-OXOPROLINASE (EUROFUNG)-RELATED"/>
    <property type="match status" value="1"/>
</dbReference>
<dbReference type="InterPro" id="IPR008040">
    <property type="entry name" value="Hydant_A_N"/>
</dbReference>
<dbReference type="InterPro" id="IPR045079">
    <property type="entry name" value="Oxoprolinase-like"/>
</dbReference>
<keyword evidence="4" id="KW-1185">Reference proteome</keyword>
<dbReference type="EMBL" id="AFOC01000017">
    <property type="protein sequence ID" value="EGV52062.1"/>
    <property type="molecule type" value="Genomic_DNA"/>
</dbReference>
<dbReference type="GO" id="GO:0017168">
    <property type="term" value="F:5-oxoprolinase (ATP-hydrolyzing) activity"/>
    <property type="evidence" value="ECO:0007669"/>
    <property type="project" value="TreeGrafter"/>
</dbReference>
<dbReference type="SUPFAM" id="SSF53067">
    <property type="entry name" value="Actin-like ATPase domain"/>
    <property type="match status" value="1"/>
</dbReference>
<organism evidence="3 4">
    <name type="scientific">endosymbiont of Riftia pachyptila</name>
    <name type="common">vent Ph05</name>
    <dbReference type="NCBI Taxonomy" id="1048808"/>
    <lineage>
        <taxon>Bacteria</taxon>
        <taxon>Pseudomonadati</taxon>
        <taxon>Pseudomonadota</taxon>
        <taxon>Gammaproteobacteria</taxon>
        <taxon>sulfur-oxidizing symbionts</taxon>
    </lineage>
</organism>
<dbReference type="GO" id="GO:0006749">
    <property type="term" value="P:glutathione metabolic process"/>
    <property type="evidence" value="ECO:0007669"/>
    <property type="project" value="TreeGrafter"/>
</dbReference>
<dbReference type="AlphaFoldDB" id="G2DBB9"/>
<proteinExistence type="predicted"/>
<feature type="domain" description="Hydantoinase A/oxoprolinase" evidence="1">
    <location>
        <begin position="216"/>
        <end position="493"/>
    </location>
</feature>
<protein>
    <submittedName>
        <fullName evidence="3">Hydantoin utilization protein A</fullName>
    </submittedName>
</protein>
<evidence type="ECO:0000259" key="2">
    <source>
        <dbReference type="Pfam" id="PF05378"/>
    </source>
</evidence>
<dbReference type="PANTHER" id="PTHR11365">
    <property type="entry name" value="5-OXOPROLINASE RELATED"/>
    <property type="match status" value="1"/>
</dbReference>
<dbReference type="InterPro" id="IPR043129">
    <property type="entry name" value="ATPase_NBD"/>
</dbReference>
<sequence length="676" mass="71358">MHGAALSLRRWRVSLPLTVSMGMILKYLGVDTGGTFTDFVLFDAAGLRIHKVLSTPDAPERAILQGIAEMGLDPAQLRVVHGSTVATNAALEGKGVRTLYIGNRGLKDLLTIGRQARRELYNLQPEPIAPPVPEGLCLETGGRLAADGSLIEDLTEADLQILVEAVSELKPRAVAINLLYAYLDDCFEREIEAVLPEAVFVSRSSAVLPEAGEYERGIATWLNGWVGPLVEGYIGRLQAGLPGARVSVMQSSGEAIAAQQAAHQAVRMLLSGPAGGLVGARFVAAASGHERLLSFDMGGTSTDVALLDGAPRLTREGRIGPWPVAVPMVDMHTIGAGGGSIAYLDDGGMLQVGPESAGAAPGPACYGAGGERPTVTDANLVLGRLRADAFLGGRMRLDLAAARRAVGGLAEAMGLSPEQAAEGIVRIANEHMARALRVISVQRGVDPRGFTLVSFGGAGGLHVCALAEALGMTQAMVPVQAGVLSALGMLASRPGRQLARTRLGLLKELSEDLIRRELDALAESGLQALLAEGVARAQVERCDSLDLRYRGQSYTLNLPWEGLDQMAEQFHARHQVRFGHRMEAPVELVNLRVGLQGPSPQVALKAVPAAAALAEWESIRVAGVEAEVPCYERAELLAGREVVGPALVTEQVSTSWIAPGWRCRVDGVGNLLLSQT</sequence>
<accession>G2DBB9</accession>
<gene>
    <name evidence="3" type="primary">hyuA</name>
    <name evidence="3" type="ORF">Rifp1Sym_aq00080</name>
</gene>
<evidence type="ECO:0000313" key="4">
    <source>
        <dbReference type="Proteomes" id="UP000004491"/>
    </source>
</evidence>
<dbReference type="Pfam" id="PF01968">
    <property type="entry name" value="Hydantoinase_A"/>
    <property type="match status" value="1"/>
</dbReference>
<comment type="caution">
    <text evidence="3">The sequence shown here is derived from an EMBL/GenBank/DDBJ whole genome shotgun (WGS) entry which is preliminary data.</text>
</comment>
<dbReference type="InterPro" id="IPR002821">
    <property type="entry name" value="Hydantoinase_A"/>
</dbReference>
<evidence type="ECO:0000259" key="1">
    <source>
        <dbReference type="Pfam" id="PF01968"/>
    </source>
</evidence>
<dbReference type="PATRIC" id="fig|1048808.3.peg.879"/>